<dbReference type="InterPro" id="IPR031167">
    <property type="entry name" value="G_OBG"/>
</dbReference>
<comment type="cofactor">
    <cofactor evidence="7">
        <name>Mg(2+)</name>
        <dbReference type="ChEBI" id="CHEBI:18420"/>
    </cofactor>
</comment>
<dbReference type="InterPro" id="IPR006073">
    <property type="entry name" value="GTP-bd"/>
</dbReference>
<evidence type="ECO:0000256" key="2">
    <source>
        <dbReference type="ARBA" id="ARBA00022490"/>
    </source>
</evidence>
<dbReference type="PANTHER" id="PTHR11702">
    <property type="entry name" value="DEVELOPMENTALLY REGULATED GTP-BINDING PROTEIN-RELATED"/>
    <property type="match status" value="1"/>
</dbReference>
<evidence type="ECO:0000256" key="3">
    <source>
        <dbReference type="ARBA" id="ARBA00022741"/>
    </source>
</evidence>
<feature type="binding site" evidence="7">
    <location>
        <begin position="165"/>
        <end position="172"/>
    </location>
    <ligand>
        <name>GTP</name>
        <dbReference type="ChEBI" id="CHEBI:37565"/>
    </ligand>
</feature>
<comment type="similarity">
    <text evidence="1 7">Belongs to the TRAFAC class OBG-HflX-like GTPase superfamily. OBG GTPase family.</text>
</comment>
<feature type="domain" description="OBG-type G" evidence="9">
    <location>
        <begin position="159"/>
        <end position="324"/>
    </location>
</feature>
<evidence type="ECO:0000256" key="7">
    <source>
        <dbReference type="HAMAP-Rule" id="MF_01454"/>
    </source>
</evidence>
<evidence type="ECO:0000259" key="9">
    <source>
        <dbReference type="PROSITE" id="PS51710"/>
    </source>
</evidence>
<feature type="binding site" evidence="7">
    <location>
        <position position="192"/>
    </location>
    <ligand>
        <name>Mg(2+)</name>
        <dbReference type="ChEBI" id="CHEBI:18420"/>
    </ligand>
</feature>
<evidence type="ECO:0000256" key="5">
    <source>
        <dbReference type="ARBA" id="ARBA00022842"/>
    </source>
</evidence>
<dbReference type="PRINTS" id="PR00326">
    <property type="entry name" value="GTP1OBG"/>
</dbReference>
<dbReference type="CDD" id="cd01898">
    <property type="entry name" value="Obg"/>
    <property type="match status" value="1"/>
</dbReference>
<protein>
    <recommendedName>
        <fullName evidence="7">GTPase Obg</fullName>
        <ecNumber evidence="7">3.6.5.-</ecNumber>
    </recommendedName>
    <alternativeName>
        <fullName evidence="7">GTP-binding protein Obg</fullName>
    </alternativeName>
</protein>
<dbReference type="PROSITE" id="PS51710">
    <property type="entry name" value="G_OBG"/>
    <property type="match status" value="1"/>
</dbReference>
<evidence type="ECO:0000256" key="8">
    <source>
        <dbReference type="SAM" id="MobiDB-lite"/>
    </source>
</evidence>
<keyword evidence="7" id="KW-0479">Metal-binding</keyword>
<dbReference type="InterPro" id="IPR045086">
    <property type="entry name" value="OBG_GTPase"/>
</dbReference>
<dbReference type="GO" id="GO:0005737">
    <property type="term" value="C:cytoplasm"/>
    <property type="evidence" value="ECO:0007669"/>
    <property type="project" value="UniProtKB-SubCell"/>
</dbReference>
<comment type="subunit">
    <text evidence="7">Monomer.</text>
</comment>
<feature type="binding site" evidence="7">
    <location>
        <position position="172"/>
    </location>
    <ligand>
        <name>Mg(2+)</name>
        <dbReference type="ChEBI" id="CHEBI:18420"/>
    </ligand>
</feature>
<feature type="binding site" evidence="7">
    <location>
        <begin position="305"/>
        <end position="307"/>
    </location>
    <ligand>
        <name>GTP</name>
        <dbReference type="ChEBI" id="CHEBI:37565"/>
    </ligand>
</feature>
<comment type="caution">
    <text evidence="11">The sequence shown here is derived from an EMBL/GenBank/DDBJ whole genome shotgun (WGS) entry which is preliminary data.</text>
</comment>
<dbReference type="InterPro" id="IPR014100">
    <property type="entry name" value="GTP-bd_Obg/CgtA"/>
</dbReference>
<dbReference type="NCBIfam" id="TIGR02729">
    <property type="entry name" value="Obg_CgtA"/>
    <property type="match status" value="1"/>
</dbReference>
<comment type="subcellular location">
    <subcellularLocation>
        <location evidence="7">Cytoplasm</location>
    </subcellularLocation>
</comment>
<feature type="region of interest" description="Disordered" evidence="8">
    <location>
        <begin position="59"/>
        <end position="85"/>
    </location>
</feature>
<name>A0A538TQ49_UNCEI</name>
<evidence type="ECO:0000259" key="10">
    <source>
        <dbReference type="PROSITE" id="PS51883"/>
    </source>
</evidence>
<dbReference type="Pfam" id="PF01926">
    <property type="entry name" value="MMR_HSR1"/>
    <property type="match status" value="1"/>
</dbReference>
<keyword evidence="3 7" id="KW-0547">Nucleotide-binding</keyword>
<comment type="function">
    <text evidence="7">An essential GTPase which binds GTP, GDP and possibly (p)ppGpp with moderate affinity, with high nucleotide exchange rates and a fairly low GTP hydrolysis rate. Plays a role in control of the cell cycle, stress response, ribosome biogenesis and in those bacteria that undergo differentiation, in morphogenesis control.</text>
</comment>
<dbReference type="GO" id="GO:0003924">
    <property type="term" value="F:GTPase activity"/>
    <property type="evidence" value="ECO:0007669"/>
    <property type="project" value="UniProtKB-UniRule"/>
</dbReference>
<dbReference type="SUPFAM" id="SSF82051">
    <property type="entry name" value="Obg GTP-binding protein N-terminal domain"/>
    <property type="match status" value="1"/>
</dbReference>
<dbReference type="InterPro" id="IPR006169">
    <property type="entry name" value="GTP1_OBG_dom"/>
</dbReference>
<dbReference type="Pfam" id="PF01018">
    <property type="entry name" value="GTP1_OBG"/>
    <property type="match status" value="1"/>
</dbReference>
<reference evidence="11 12" key="1">
    <citation type="journal article" date="2019" name="Nat. Microbiol.">
        <title>Mediterranean grassland soil C-N compound turnover is dependent on rainfall and depth, and is mediated by genomically divergent microorganisms.</title>
        <authorList>
            <person name="Diamond S."/>
            <person name="Andeer P.F."/>
            <person name="Li Z."/>
            <person name="Crits-Christoph A."/>
            <person name="Burstein D."/>
            <person name="Anantharaman K."/>
            <person name="Lane K.R."/>
            <person name="Thomas B.C."/>
            <person name="Pan C."/>
            <person name="Northen T.R."/>
            <person name="Banfield J.F."/>
        </authorList>
    </citation>
    <scope>NUCLEOTIDE SEQUENCE [LARGE SCALE GENOMIC DNA]</scope>
    <source>
        <strain evidence="11">WS_8</strain>
    </source>
</reference>
<keyword evidence="4 7" id="KW-0378">Hydrolase</keyword>
<dbReference type="FunFam" id="2.70.210.12:FF:000001">
    <property type="entry name" value="GTPase Obg"/>
    <property type="match status" value="1"/>
</dbReference>
<dbReference type="PIRSF" id="PIRSF002401">
    <property type="entry name" value="GTP_bd_Obg/CgtA"/>
    <property type="match status" value="1"/>
</dbReference>
<organism evidence="11 12">
    <name type="scientific">Eiseniibacteriota bacterium</name>
    <dbReference type="NCBI Taxonomy" id="2212470"/>
    <lineage>
        <taxon>Bacteria</taxon>
        <taxon>Candidatus Eiseniibacteriota</taxon>
    </lineage>
</organism>
<dbReference type="HAMAP" id="MF_01454">
    <property type="entry name" value="GTPase_Obg"/>
    <property type="match status" value="1"/>
</dbReference>
<dbReference type="NCBIfam" id="NF008956">
    <property type="entry name" value="PRK12299.1"/>
    <property type="match status" value="1"/>
</dbReference>
<dbReference type="GO" id="GO:0000287">
    <property type="term" value="F:magnesium ion binding"/>
    <property type="evidence" value="ECO:0007669"/>
    <property type="project" value="InterPro"/>
</dbReference>
<evidence type="ECO:0000256" key="4">
    <source>
        <dbReference type="ARBA" id="ARBA00022801"/>
    </source>
</evidence>
<dbReference type="GO" id="GO:0042254">
    <property type="term" value="P:ribosome biogenesis"/>
    <property type="evidence" value="ECO:0007669"/>
    <property type="project" value="UniProtKB-UniRule"/>
</dbReference>
<sequence length="340" mass="36178">MLIDQAEIRVVAGNGGNGCVSFRREKYVPRGGPNGGDGGHGGSVVLVADPHVRTLLDCREQPRYGAGSGRAGSGNNRTGKDGEDLVIRVPPGTVIKDPKSGEVLADLVEPESRWTAARGGRGGRGNARFATATHQAPRRADPGERGEERLLALELKLIADVGLVGLPNAGKSTLLARISRARPRIAPYPFTTLEPHLGIVELSDGRRLVVAGLPGLIEGAHRGKGLGLSFLRHVERTRALVLVVDAATEAPRRDLALVEHELDCYSPEFKARPRVVVLSKADLLAPERRARAAEEHGLPEARVVSAHSGLGIEDLLETLWNLARPDRPVAGVDAPEESAT</sequence>
<feature type="binding site" evidence="7">
    <location>
        <begin position="279"/>
        <end position="282"/>
    </location>
    <ligand>
        <name>GTP</name>
        <dbReference type="ChEBI" id="CHEBI:37565"/>
    </ligand>
</feature>
<keyword evidence="6 7" id="KW-0342">GTP-binding</keyword>
<gene>
    <name evidence="11" type="primary">obgE</name>
    <name evidence="7" type="synonym">obg</name>
    <name evidence="11" type="ORF">E6K78_07165</name>
</gene>
<dbReference type="EC" id="3.6.5.-" evidence="7"/>
<feature type="domain" description="Obg" evidence="10">
    <location>
        <begin position="1"/>
        <end position="158"/>
    </location>
</feature>
<dbReference type="SUPFAM" id="SSF52540">
    <property type="entry name" value="P-loop containing nucleoside triphosphate hydrolases"/>
    <property type="match status" value="1"/>
</dbReference>
<proteinExistence type="inferred from homology"/>
<dbReference type="PROSITE" id="PS51883">
    <property type="entry name" value="OBG"/>
    <property type="match status" value="1"/>
</dbReference>
<dbReference type="EMBL" id="VBOY01000066">
    <property type="protein sequence ID" value="TMQ65747.1"/>
    <property type="molecule type" value="Genomic_DNA"/>
</dbReference>
<dbReference type="PANTHER" id="PTHR11702:SF31">
    <property type="entry name" value="MITOCHONDRIAL RIBOSOME-ASSOCIATED GTPASE 2"/>
    <property type="match status" value="1"/>
</dbReference>
<evidence type="ECO:0000313" key="12">
    <source>
        <dbReference type="Proteomes" id="UP000316609"/>
    </source>
</evidence>
<dbReference type="AlphaFoldDB" id="A0A538TQ49"/>
<evidence type="ECO:0000256" key="1">
    <source>
        <dbReference type="ARBA" id="ARBA00007699"/>
    </source>
</evidence>
<comment type="caution">
    <text evidence="7">Lacks conserved residue(s) required for the propagation of feature annotation.</text>
</comment>
<dbReference type="Gene3D" id="2.70.210.12">
    <property type="entry name" value="GTP1/OBG domain"/>
    <property type="match status" value="1"/>
</dbReference>
<accession>A0A538TQ49</accession>
<keyword evidence="5 7" id="KW-0460">Magnesium</keyword>
<evidence type="ECO:0000313" key="11">
    <source>
        <dbReference type="EMBL" id="TMQ65747.1"/>
    </source>
</evidence>
<feature type="binding site" evidence="7">
    <location>
        <begin position="190"/>
        <end position="194"/>
    </location>
    <ligand>
        <name>GTP</name>
        <dbReference type="ChEBI" id="CHEBI:37565"/>
    </ligand>
</feature>
<dbReference type="Gene3D" id="3.40.50.300">
    <property type="entry name" value="P-loop containing nucleotide triphosphate hydrolases"/>
    <property type="match status" value="1"/>
</dbReference>
<evidence type="ECO:0000256" key="6">
    <source>
        <dbReference type="ARBA" id="ARBA00023134"/>
    </source>
</evidence>
<dbReference type="NCBIfam" id="NF008955">
    <property type="entry name" value="PRK12297.1"/>
    <property type="match status" value="1"/>
</dbReference>
<dbReference type="InterPro" id="IPR036726">
    <property type="entry name" value="GTP1_OBG_dom_sf"/>
</dbReference>
<keyword evidence="2 7" id="KW-0963">Cytoplasm</keyword>
<dbReference type="InterPro" id="IPR027417">
    <property type="entry name" value="P-loop_NTPase"/>
</dbReference>
<dbReference type="GO" id="GO:0005525">
    <property type="term" value="F:GTP binding"/>
    <property type="evidence" value="ECO:0007669"/>
    <property type="project" value="UniProtKB-UniRule"/>
</dbReference>
<dbReference type="Proteomes" id="UP000316609">
    <property type="component" value="Unassembled WGS sequence"/>
</dbReference>